<evidence type="ECO:0000313" key="9">
    <source>
        <dbReference type="EMBL" id="KAG5682005.1"/>
    </source>
</evidence>
<reference evidence="9" key="1">
    <citation type="submission" date="2021-03" db="EMBL/GenBank/DDBJ databases">
        <title>Chromosome level genome of the anhydrobiotic midge Polypedilum vanderplanki.</title>
        <authorList>
            <person name="Yoshida Y."/>
            <person name="Kikawada T."/>
            <person name="Gusev O."/>
        </authorList>
    </citation>
    <scope>NUCLEOTIDE SEQUENCE</scope>
    <source>
        <strain evidence="9">NIAS01</strain>
        <tissue evidence="9">Whole body or cell culture</tissue>
    </source>
</reference>
<dbReference type="CDD" id="cd13229">
    <property type="entry name" value="PH_TFIIH"/>
    <property type="match status" value="1"/>
</dbReference>
<gene>
    <name evidence="9" type="ORF">PVAND_011401</name>
</gene>
<dbReference type="GO" id="GO:0000439">
    <property type="term" value="C:transcription factor TFIIH core complex"/>
    <property type="evidence" value="ECO:0007669"/>
    <property type="project" value="InterPro"/>
</dbReference>
<proteinExistence type="inferred from homology"/>
<keyword evidence="3" id="KW-0677">Repeat</keyword>
<accession>A0A9J6CJ76</accession>
<dbReference type="SUPFAM" id="SSF140383">
    <property type="entry name" value="BSD domain-like"/>
    <property type="match status" value="2"/>
</dbReference>
<dbReference type="InterPro" id="IPR013876">
    <property type="entry name" value="TFIIH_BTF_p62_N"/>
</dbReference>
<protein>
    <recommendedName>
        <fullName evidence="8">BSD domain-containing protein</fullName>
    </recommendedName>
</protein>
<dbReference type="Pfam" id="PF03909">
    <property type="entry name" value="BSD"/>
    <property type="match status" value="1"/>
</dbReference>
<evidence type="ECO:0000256" key="6">
    <source>
        <dbReference type="ARBA" id="ARBA00023242"/>
    </source>
</evidence>
<keyword evidence="5" id="KW-0804">Transcription</keyword>
<dbReference type="SUPFAM" id="SSF50729">
    <property type="entry name" value="PH domain-like"/>
    <property type="match status" value="1"/>
</dbReference>
<feature type="domain" description="BSD" evidence="8">
    <location>
        <begin position="182"/>
        <end position="234"/>
    </location>
</feature>
<dbReference type="Pfam" id="PF08567">
    <property type="entry name" value="PH_TFIIH"/>
    <property type="match status" value="1"/>
</dbReference>
<keyword evidence="4" id="KW-0805">Transcription regulation</keyword>
<dbReference type="InterPro" id="IPR035925">
    <property type="entry name" value="BSD_dom_sf"/>
</dbReference>
<dbReference type="AlphaFoldDB" id="A0A9J6CJ76"/>
<feature type="region of interest" description="Disordered" evidence="7">
    <location>
        <begin position="324"/>
        <end position="355"/>
    </location>
</feature>
<evidence type="ECO:0000256" key="1">
    <source>
        <dbReference type="ARBA" id="ARBA00004123"/>
    </source>
</evidence>
<comment type="caution">
    <text evidence="9">The sequence shown here is derived from an EMBL/GenBank/DDBJ whole genome shotgun (WGS) entry which is preliminary data.</text>
</comment>
<evidence type="ECO:0000313" key="10">
    <source>
        <dbReference type="Proteomes" id="UP001107558"/>
    </source>
</evidence>
<name>A0A9J6CJ76_POLVA</name>
<evidence type="ECO:0000256" key="3">
    <source>
        <dbReference type="ARBA" id="ARBA00022737"/>
    </source>
</evidence>
<dbReference type="GO" id="GO:0006351">
    <property type="term" value="P:DNA-templated transcription"/>
    <property type="evidence" value="ECO:0007669"/>
    <property type="project" value="InterPro"/>
</dbReference>
<keyword evidence="10" id="KW-1185">Reference proteome</keyword>
<dbReference type="SMART" id="SM00751">
    <property type="entry name" value="BSD"/>
    <property type="match status" value="2"/>
</dbReference>
<evidence type="ECO:0000256" key="4">
    <source>
        <dbReference type="ARBA" id="ARBA00023015"/>
    </source>
</evidence>
<dbReference type="PROSITE" id="PS50858">
    <property type="entry name" value="BSD"/>
    <property type="match status" value="2"/>
</dbReference>
<evidence type="ECO:0000256" key="7">
    <source>
        <dbReference type="SAM" id="MobiDB-lite"/>
    </source>
</evidence>
<dbReference type="Gene3D" id="1.10.3970.10">
    <property type="entry name" value="BSD domain"/>
    <property type="match status" value="1"/>
</dbReference>
<organism evidence="9 10">
    <name type="scientific">Polypedilum vanderplanki</name>
    <name type="common">Sleeping chironomid midge</name>
    <dbReference type="NCBI Taxonomy" id="319348"/>
    <lineage>
        <taxon>Eukaryota</taxon>
        <taxon>Metazoa</taxon>
        <taxon>Ecdysozoa</taxon>
        <taxon>Arthropoda</taxon>
        <taxon>Hexapoda</taxon>
        <taxon>Insecta</taxon>
        <taxon>Pterygota</taxon>
        <taxon>Neoptera</taxon>
        <taxon>Endopterygota</taxon>
        <taxon>Diptera</taxon>
        <taxon>Nematocera</taxon>
        <taxon>Chironomoidea</taxon>
        <taxon>Chironomidae</taxon>
        <taxon>Chironominae</taxon>
        <taxon>Polypedilum</taxon>
        <taxon>Polypedilum</taxon>
    </lineage>
</organism>
<evidence type="ECO:0000259" key="8">
    <source>
        <dbReference type="PROSITE" id="PS50858"/>
    </source>
</evidence>
<feature type="domain" description="BSD" evidence="8">
    <location>
        <begin position="105"/>
        <end position="148"/>
    </location>
</feature>
<dbReference type="GO" id="GO:0006289">
    <property type="term" value="P:nucleotide-excision repair"/>
    <property type="evidence" value="ECO:0007669"/>
    <property type="project" value="InterPro"/>
</dbReference>
<dbReference type="InterPro" id="IPR027079">
    <property type="entry name" value="Tfb1/GTF2H1"/>
</dbReference>
<sequence>MAQKKVEDVLLQIPQVRYKKSDGTLYIMKERVVFMLENKDQIAVSHSFYDIKMQKISPEGKPKIQLQLVLQDGGNSTFHFVNKNGTQHQMHDRERVKELIQSILPNFKRKIDTELEQKNKLLTENPKLLQLYKDLVISKVITSEEFWTIHGKDLQNIQNVSSKQEIGVSGNFLTEIKPINDGCNQFKYNLTPEVIESVFRAYPAVKKKHAEHVPNKLTESEFWTKFFQSHYFHRDRITTGMKDLFAECGKMDESMLKKDIKKSNDPLLNLSKFGDNTIEEGFCSSSLVDNKIDNAGNIVHQNIIKRFNQHSFLILKTCKEQQKNSEANPITDEQQDKKNNSIEGSNKRQKNVDNEVVPIQTEEERNEQVQKKKMRIAEKIHYDDLGNDLTQQNKDMSTVTNINLDKLERYLYGPMPSNENSFVNSNKYKVAPIDVVDMTIRKNTSEWSQRVTHKQLINPTAAVNALGELSPGGVLMSGYHDHNLSQFVPTEVEKELNNLYLSAGELLHEFWLCFPPITPELEMKLLKMHDTIQRFNSSKIKPFEDRIIRDLSPLGSQLVSHINLLIDTAFRKFSSWKEKKVGKVK</sequence>
<evidence type="ECO:0000256" key="5">
    <source>
        <dbReference type="ARBA" id="ARBA00023163"/>
    </source>
</evidence>
<dbReference type="InterPro" id="IPR005607">
    <property type="entry name" value="BSD_dom"/>
</dbReference>
<dbReference type="OrthoDB" id="360521at2759"/>
<comment type="similarity">
    <text evidence="2">Belongs to the TFB1 family.</text>
</comment>
<dbReference type="PANTHER" id="PTHR12856">
    <property type="entry name" value="TRANSCRIPTION INITIATION FACTOR IIH-RELATED"/>
    <property type="match status" value="1"/>
</dbReference>
<dbReference type="EMBL" id="JADBJN010000001">
    <property type="protein sequence ID" value="KAG5682005.1"/>
    <property type="molecule type" value="Genomic_DNA"/>
</dbReference>
<dbReference type="InterPro" id="IPR011993">
    <property type="entry name" value="PH-like_dom_sf"/>
</dbReference>
<dbReference type="Proteomes" id="UP001107558">
    <property type="component" value="Chromosome 1"/>
</dbReference>
<evidence type="ECO:0000256" key="2">
    <source>
        <dbReference type="ARBA" id="ARBA00009448"/>
    </source>
</evidence>
<comment type="subcellular location">
    <subcellularLocation>
        <location evidence="1">Nucleus</location>
    </subcellularLocation>
</comment>
<dbReference type="Gene3D" id="6.10.140.1200">
    <property type="match status" value="1"/>
</dbReference>
<dbReference type="Gene3D" id="2.30.29.30">
    <property type="entry name" value="Pleckstrin-homology domain (PH domain)/Phosphotyrosine-binding domain (PTB)"/>
    <property type="match status" value="1"/>
</dbReference>
<keyword evidence="6" id="KW-0539">Nucleus</keyword>